<feature type="compositionally biased region" description="Low complexity" evidence="1">
    <location>
        <begin position="39"/>
        <end position="55"/>
    </location>
</feature>
<reference evidence="2" key="2">
    <citation type="journal article" date="2015" name="Data Brief">
        <title>Shoot transcriptome of the giant reed, Arundo donax.</title>
        <authorList>
            <person name="Barrero R.A."/>
            <person name="Guerrero F.D."/>
            <person name="Moolhuijzen P."/>
            <person name="Goolsby J.A."/>
            <person name="Tidwell J."/>
            <person name="Bellgard S.E."/>
            <person name="Bellgard M.I."/>
        </authorList>
    </citation>
    <scope>NUCLEOTIDE SEQUENCE</scope>
    <source>
        <tissue evidence="2">Shoot tissue taken approximately 20 cm above the soil surface</tissue>
    </source>
</reference>
<dbReference type="EMBL" id="GBRH01228853">
    <property type="protein sequence ID" value="JAD69042.1"/>
    <property type="molecule type" value="Transcribed_RNA"/>
</dbReference>
<sequence length="69" mass="6747">MLAASLKPGPSLAAFSPSTQKLAASVSFPPRVNHHAHLSAAAAAEGAASHGDASSTTAAAPSIDEVRLA</sequence>
<reference evidence="2" key="1">
    <citation type="submission" date="2014-09" db="EMBL/GenBank/DDBJ databases">
        <authorList>
            <person name="Magalhaes I.L.F."/>
            <person name="Oliveira U."/>
            <person name="Santos F.R."/>
            <person name="Vidigal T.H.D.A."/>
            <person name="Brescovit A.D."/>
            <person name="Santos A.J."/>
        </authorList>
    </citation>
    <scope>NUCLEOTIDE SEQUENCE</scope>
    <source>
        <tissue evidence="2">Shoot tissue taken approximately 20 cm above the soil surface</tissue>
    </source>
</reference>
<organism evidence="2">
    <name type="scientific">Arundo donax</name>
    <name type="common">Giant reed</name>
    <name type="synonym">Donax arundinaceus</name>
    <dbReference type="NCBI Taxonomy" id="35708"/>
    <lineage>
        <taxon>Eukaryota</taxon>
        <taxon>Viridiplantae</taxon>
        <taxon>Streptophyta</taxon>
        <taxon>Embryophyta</taxon>
        <taxon>Tracheophyta</taxon>
        <taxon>Spermatophyta</taxon>
        <taxon>Magnoliopsida</taxon>
        <taxon>Liliopsida</taxon>
        <taxon>Poales</taxon>
        <taxon>Poaceae</taxon>
        <taxon>PACMAD clade</taxon>
        <taxon>Arundinoideae</taxon>
        <taxon>Arundineae</taxon>
        <taxon>Arundo</taxon>
    </lineage>
</organism>
<dbReference type="AlphaFoldDB" id="A0A0A9CC19"/>
<protein>
    <submittedName>
        <fullName evidence="2">Uncharacterized protein</fullName>
    </submittedName>
</protein>
<name>A0A0A9CC19_ARUDO</name>
<feature type="region of interest" description="Disordered" evidence="1">
    <location>
        <begin position="39"/>
        <end position="69"/>
    </location>
</feature>
<evidence type="ECO:0000313" key="2">
    <source>
        <dbReference type="EMBL" id="JAD69042.1"/>
    </source>
</evidence>
<accession>A0A0A9CC19</accession>
<evidence type="ECO:0000256" key="1">
    <source>
        <dbReference type="SAM" id="MobiDB-lite"/>
    </source>
</evidence>
<proteinExistence type="predicted"/>